<protein>
    <submittedName>
        <fullName evidence="2">Uncharacterized protein</fullName>
    </submittedName>
</protein>
<evidence type="ECO:0000313" key="2">
    <source>
        <dbReference type="EMBL" id="QHS99436.1"/>
    </source>
</evidence>
<sequence>MQNSIDYGGPALGMAVSAGVAAVGSVAATISSMRSPISNSPMNIYERFILICKPEQSGKTFVMLQKIIKDMNYPIDKDIINIIFCDNNLLLTRQTCTRVASEIPKVEINGEIYLEFSSHTRTTFNTADAVKGAIAVDGIKNILCCTNGTRVDDIYEIIDKINKSQHLSDKFYFKIWLDEADKYINYIDQCFKPLIEEYDNISLYGITATAKNLFNRYGALNVFPLENTTIPTYHGWNDNNIKIIDSNRKTIEFIDDVLKFRKGLIQPGTKWFIPADSRKSTHIEAMKLCRNNYGMATIIINGDGIILHMPNLEQYKYKKDEELNKILLKIYREHELHKYPLSITGYLCIGRGISISSHDFMFDYGILSNTRNPNEASQNAGRLKGNMKNWPNYKPPIVFTTEKFDKIAREWEIKSRGLAELAFRRDLEGKSTIITKNEFKTVGEDYEYVLHEDLFKSYADAIKFLKGIAKKYMKTKVSGSKGGAIHKSSGGYEVSTKLNTKAEITDDDRLDINKSLTIGNGNSISSTEKGSRYLILPVYETMESQPKDVLYQVRYIKFTS</sequence>
<proteinExistence type="predicted"/>
<feature type="transmembrane region" description="Helical" evidence="1">
    <location>
        <begin position="12"/>
        <end position="33"/>
    </location>
</feature>
<reference evidence="2" key="1">
    <citation type="journal article" date="2020" name="Nature">
        <title>Giant virus diversity and host interactions through global metagenomics.</title>
        <authorList>
            <person name="Schulz F."/>
            <person name="Roux S."/>
            <person name="Paez-Espino D."/>
            <person name="Jungbluth S."/>
            <person name="Walsh D.A."/>
            <person name="Denef V.J."/>
            <person name="McMahon K.D."/>
            <person name="Konstantinidis K.T."/>
            <person name="Eloe-Fadrosh E.A."/>
            <person name="Kyrpides N.C."/>
            <person name="Woyke T."/>
        </authorList>
    </citation>
    <scope>NUCLEOTIDE SEQUENCE</scope>
    <source>
        <strain evidence="2">GVMAG-M-3300020187-37</strain>
    </source>
</reference>
<keyword evidence="1" id="KW-0472">Membrane</keyword>
<keyword evidence="1" id="KW-0812">Transmembrane</keyword>
<organism evidence="2">
    <name type="scientific">viral metagenome</name>
    <dbReference type="NCBI Taxonomy" id="1070528"/>
    <lineage>
        <taxon>unclassified sequences</taxon>
        <taxon>metagenomes</taxon>
        <taxon>organismal metagenomes</taxon>
    </lineage>
</organism>
<dbReference type="AlphaFoldDB" id="A0A6C0C4Z6"/>
<name>A0A6C0C4Z6_9ZZZZ</name>
<keyword evidence="1" id="KW-1133">Transmembrane helix</keyword>
<evidence type="ECO:0000256" key="1">
    <source>
        <dbReference type="SAM" id="Phobius"/>
    </source>
</evidence>
<accession>A0A6C0C4Z6</accession>
<dbReference type="EMBL" id="MN739344">
    <property type="protein sequence ID" value="QHS99436.1"/>
    <property type="molecule type" value="Genomic_DNA"/>
</dbReference>